<dbReference type="EMBL" id="JAUIQD010000002">
    <property type="protein sequence ID" value="KAK3359513.1"/>
    <property type="molecule type" value="Genomic_DNA"/>
</dbReference>
<dbReference type="GO" id="GO:0004806">
    <property type="term" value="F:triacylglycerol lipase activity"/>
    <property type="evidence" value="ECO:0007669"/>
    <property type="project" value="TreeGrafter"/>
</dbReference>
<dbReference type="Gene3D" id="3.40.50.720">
    <property type="entry name" value="NAD(P)-binding Rossmann-like Domain"/>
    <property type="match status" value="1"/>
</dbReference>
<dbReference type="Proteomes" id="UP001275084">
    <property type="component" value="Unassembled WGS sequence"/>
</dbReference>
<comment type="caution">
    <text evidence="5">The sequence shown here is derived from an EMBL/GenBank/DDBJ whole genome shotgun (WGS) entry which is preliminary data.</text>
</comment>
<protein>
    <submittedName>
        <fullName evidence="5">IBR finger domain protein</fullName>
    </submittedName>
</protein>
<keyword evidence="6" id="KW-1185">Reference proteome</keyword>
<reference evidence="5" key="1">
    <citation type="journal article" date="2023" name="Mol. Phylogenet. Evol.">
        <title>Genome-scale phylogeny and comparative genomics of the fungal order Sordariales.</title>
        <authorList>
            <person name="Hensen N."/>
            <person name="Bonometti L."/>
            <person name="Westerberg I."/>
            <person name="Brannstrom I.O."/>
            <person name="Guillou S."/>
            <person name="Cros-Aarteil S."/>
            <person name="Calhoun S."/>
            <person name="Haridas S."/>
            <person name="Kuo A."/>
            <person name="Mondo S."/>
            <person name="Pangilinan J."/>
            <person name="Riley R."/>
            <person name="LaButti K."/>
            <person name="Andreopoulos B."/>
            <person name="Lipzen A."/>
            <person name="Chen C."/>
            <person name="Yan M."/>
            <person name="Daum C."/>
            <person name="Ng V."/>
            <person name="Clum A."/>
            <person name="Steindorff A."/>
            <person name="Ohm R.A."/>
            <person name="Martin F."/>
            <person name="Silar P."/>
            <person name="Natvig D.O."/>
            <person name="Lalanne C."/>
            <person name="Gautier V."/>
            <person name="Ament-Velasquez S.L."/>
            <person name="Kruys A."/>
            <person name="Hutchinson M.I."/>
            <person name="Powell A.J."/>
            <person name="Barry K."/>
            <person name="Miller A.N."/>
            <person name="Grigoriev I.V."/>
            <person name="Debuchy R."/>
            <person name="Gladieux P."/>
            <person name="Hiltunen Thoren M."/>
            <person name="Johannesson H."/>
        </authorList>
    </citation>
    <scope>NUCLEOTIDE SEQUENCE</scope>
    <source>
        <strain evidence="5">CBS 955.72</strain>
    </source>
</reference>
<dbReference type="GO" id="GO:0019433">
    <property type="term" value="P:triglyceride catabolic process"/>
    <property type="evidence" value="ECO:0007669"/>
    <property type="project" value="TreeGrafter"/>
</dbReference>
<dbReference type="GO" id="GO:0000140">
    <property type="term" value="F:acylglycerone-phosphate reductase (NADP+) activity"/>
    <property type="evidence" value="ECO:0007669"/>
    <property type="project" value="TreeGrafter"/>
</dbReference>
<evidence type="ECO:0000256" key="4">
    <source>
        <dbReference type="RuleBase" id="RU000363"/>
    </source>
</evidence>
<dbReference type="AlphaFoldDB" id="A0AAJ0MHQ1"/>
<dbReference type="GO" id="GO:0005783">
    <property type="term" value="C:endoplasmic reticulum"/>
    <property type="evidence" value="ECO:0007669"/>
    <property type="project" value="TreeGrafter"/>
</dbReference>
<dbReference type="Pfam" id="PF00106">
    <property type="entry name" value="adh_short"/>
    <property type="match status" value="1"/>
</dbReference>
<evidence type="ECO:0000256" key="1">
    <source>
        <dbReference type="ARBA" id="ARBA00006484"/>
    </source>
</evidence>
<evidence type="ECO:0000256" key="3">
    <source>
        <dbReference type="ARBA" id="ARBA00023002"/>
    </source>
</evidence>
<dbReference type="PRINTS" id="PR00081">
    <property type="entry name" value="GDHRDH"/>
</dbReference>
<dbReference type="InterPro" id="IPR036291">
    <property type="entry name" value="NAD(P)-bd_dom_sf"/>
</dbReference>
<dbReference type="PANTHER" id="PTHR44169">
    <property type="entry name" value="NADPH-DEPENDENT 1-ACYLDIHYDROXYACETONE PHOSPHATE REDUCTASE"/>
    <property type="match status" value="1"/>
</dbReference>
<dbReference type="InterPro" id="IPR020904">
    <property type="entry name" value="Sc_DH/Rdtase_CS"/>
</dbReference>
<dbReference type="SUPFAM" id="SSF51735">
    <property type="entry name" value="NAD(P)-binding Rossmann-fold domains"/>
    <property type="match status" value="1"/>
</dbReference>
<evidence type="ECO:0000313" key="6">
    <source>
        <dbReference type="Proteomes" id="UP001275084"/>
    </source>
</evidence>
<name>A0AAJ0MHQ1_9PEZI</name>
<dbReference type="InterPro" id="IPR002347">
    <property type="entry name" value="SDR_fam"/>
</dbReference>
<keyword evidence="3" id="KW-0560">Oxidoreductase</keyword>
<reference evidence="5" key="2">
    <citation type="submission" date="2023-06" db="EMBL/GenBank/DDBJ databases">
        <authorList>
            <consortium name="Lawrence Berkeley National Laboratory"/>
            <person name="Haridas S."/>
            <person name="Hensen N."/>
            <person name="Bonometti L."/>
            <person name="Westerberg I."/>
            <person name="Brannstrom I.O."/>
            <person name="Guillou S."/>
            <person name="Cros-Aarteil S."/>
            <person name="Calhoun S."/>
            <person name="Kuo A."/>
            <person name="Mondo S."/>
            <person name="Pangilinan J."/>
            <person name="Riley R."/>
            <person name="Labutti K."/>
            <person name="Andreopoulos B."/>
            <person name="Lipzen A."/>
            <person name="Chen C."/>
            <person name="Yanf M."/>
            <person name="Daum C."/>
            <person name="Ng V."/>
            <person name="Clum A."/>
            <person name="Steindorff A."/>
            <person name="Ohm R."/>
            <person name="Martin F."/>
            <person name="Silar P."/>
            <person name="Natvig D."/>
            <person name="Lalanne C."/>
            <person name="Gautier V."/>
            <person name="Ament-Velasquez S.L."/>
            <person name="Kruys A."/>
            <person name="Hutchinson M.I."/>
            <person name="Powell A.J."/>
            <person name="Barry K."/>
            <person name="Miller A.N."/>
            <person name="Grigoriev I.V."/>
            <person name="Debuchy R."/>
            <person name="Gladieux P."/>
            <person name="Thoren M.H."/>
            <person name="Johannesson H."/>
        </authorList>
    </citation>
    <scope>NUCLEOTIDE SEQUENCE</scope>
    <source>
        <strain evidence="5">CBS 955.72</strain>
    </source>
</reference>
<sequence>MAAPKKTVLITGCSDGGLGSHLALAFHHAGWRVFASGRNLSKLSAVQQAGIETIALDVLSDTSIAAAAATAAQLTGGSLDALVNNAGQGYSMPVLDLDLATARAVFEINVWSLVAVTRAFLPLLRAAPRALLVNNTSLSSQIGATVPYTGAYSASKAAAASLTEALRIELAALGVRVVNLQTGSVKSGFAGNRVAKAEIPATSVFGPVKAEVEAVMAGGDIQDGNDPAEWAAAVVADLGRAEPPYWIWRGKFAALVRLANFLPVGFLDGKMRKLSGLDTVEKKMLEHRAVGGKVKGV</sequence>
<evidence type="ECO:0000313" key="5">
    <source>
        <dbReference type="EMBL" id="KAK3359513.1"/>
    </source>
</evidence>
<dbReference type="GO" id="GO:0006654">
    <property type="term" value="P:phosphatidic acid biosynthetic process"/>
    <property type="evidence" value="ECO:0007669"/>
    <property type="project" value="TreeGrafter"/>
</dbReference>
<comment type="similarity">
    <text evidence="1 4">Belongs to the short-chain dehydrogenases/reductases (SDR) family.</text>
</comment>
<proteinExistence type="inferred from homology"/>
<dbReference type="GO" id="GO:0005811">
    <property type="term" value="C:lipid droplet"/>
    <property type="evidence" value="ECO:0007669"/>
    <property type="project" value="TreeGrafter"/>
</dbReference>
<keyword evidence="2" id="KW-0521">NADP</keyword>
<gene>
    <name evidence="5" type="ORF">B0T25DRAFT_100870</name>
</gene>
<accession>A0AAJ0MHQ1</accession>
<dbReference type="PANTHER" id="PTHR44169:SF6">
    <property type="entry name" value="NADPH-DEPENDENT 1-ACYLDIHYDROXYACETONE PHOSPHATE REDUCTASE"/>
    <property type="match status" value="1"/>
</dbReference>
<dbReference type="PRINTS" id="PR00080">
    <property type="entry name" value="SDRFAMILY"/>
</dbReference>
<evidence type="ECO:0000256" key="2">
    <source>
        <dbReference type="ARBA" id="ARBA00022857"/>
    </source>
</evidence>
<dbReference type="PROSITE" id="PS00061">
    <property type="entry name" value="ADH_SHORT"/>
    <property type="match status" value="1"/>
</dbReference>
<organism evidence="5 6">
    <name type="scientific">Lasiosphaeria hispida</name>
    <dbReference type="NCBI Taxonomy" id="260671"/>
    <lineage>
        <taxon>Eukaryota</taxon>
        <taxon>Fungi</taxon>
        <taxon>Dikarya</taxon>
        <taxon>Ascomycota</taxon>
        <taxon>Pezizomycotina</taxon>
        <taxon>Sordariomycetes</taxon>
        <taxon>Sordariomycetidae</taxon>
        <taxon>Sordariales</taxon>
        <taxon>Lasiosphaeriaceae</taxon>
        <taxon>Lasiosphaeria</taxon>
    </lineage>
</organism>